<reference evidence="3 4" key="2">
    <citation type="journal article" date="2011" name="Stand. Genomic Sci.">
        <title>Complete genome sequence of Truepera radiovictrix type strain (RQ-24).</title>
        <authorList>
            <person name="Ivanova N."/>
            <person name="Rohde C."/>
            <person name="Munk C."/>
            <person name="Nolan M."/>
            <person name="Lucas S."/>
            <person name="Del Rio T.G."/>
            <person name="Tice H."/>
            <person name="Deshpande S."/>
            <person name="Cheng J.F."/>
            <person name="Tapia R."/>
            <person name="Han C."/>
            <person name="Goodwin L."/>
            <person name="Pitluck S."/>
            <person name="Liolios K."/>
            <person name="Mavromatis K."/>
            <person name="Mikhailova N."/>
            <person name="Pati A."/>
            <person name="Chen A."/>
            <person name="Palaniappan K."/>
            <person name="Land M."/>
            <person name="Hauser L."/>
            <person name="Chang Y.J."/>
            <person name="Jeffries C.D."/>
            <person name="Brambilla E."/>
            <person name="Rohde M."/>
            <person name="Goker M."/>
            <person name="Tindall B.J."/>
            <person name="Woyke T."/>
            <person name="Bristow J."/>
            <person name="Eisen J.A."/>
            <person name="Markowitz V."/>
            <person name="Hugenholtz P."/>
            <person name="Kyrpides N.C."/>
            <person name="Klenk H.P."/>
            <person name="Lapidus A."/>
        </authorList>
    </citation>
    <scope>NUCLEOTIDE SEQUENCE [LARGE SCALE GENOMIC DNA]</scope>
    <source>
        <strain evidence="4">DSM 17093 / CIP 108686 / LMG 22925 / RQ-24</strain>
    </source>
</reference>
<dbReference type="SUPFAM" id="SSF81606">
    <property type="entry name" value="PP2C-like"/>
    <property type="match status" value="1"/>
</dbReference>
<dbReference type="InterPro" id="IPR015655">
    <property type="entry name" value="PP2C"/>
</dbReference>
<dbReference type="KEGG" id="tra:Trad_0365"/>
<evidence type="ECO:0000259" key="2">
    <source>
        <dbReference type="PROSITE" id="PS51746"/>
    </source>
</evidence>
<keyword evidence="1" id="KW-0812">Transmembrane</keyword>
<sequence length="320" mass="34029">MTRTAPPPTERRFAAKSDVGEVRAVNQDAVYAGATPNGALVLVADGMGGHQSGEIASQRARDTLVQALARPQPRLPSALARAVQRANLDLHAYASANPESFGMGTTLTFVLLDDPIALIGHVGDSRAYLIRDGAITQLTRDHSWVADRLRQGLLSPEEAKRHGWRNVLTNALGPNPTVTLELSHLHVAPGDRLLVCSDGLSGVLGDAALLEAATLSPAEAAVEALIGRAKARGSPDNITAALLVVGAVEPRPKRYTLPAERTLSVTLGAGPEGLYTVEDAFGEGGALARLRRQAWWPLRFWLLGCAVLVVLFVVFALYRP</sequence>
<keyword evidence="1" id="KW-1133">Transmembrane helix</keyword>
<dbReference type="InterPro" id="IPR001932">
    <property type="entry name" value="PPM-type_phosphatase-like_dom"/>
</dbReference>
<dbReference type="CDD" id="cd00143">
    <property type="entry name" value="PP2Cc"/>
    <property type="match status" value="1"/>
</dbReference>
<dbReference type="Pfam" id="PF13672">
    <property type="entry name" value="PP2C_2"/>
    <property type="match status" value="1"/>
</dbReference>
<dbReference type="Proteomes" id="UP000000379">
    <property type="component" value="Chromosome"/>
</dbReference>
<organism evidence="3 4">
    <name type="scientific">Truepera radiovictrix (strain DSM 17093 / CIP 108686 / LMG 22925 / RQ-24)</name>
    <dbReference type="NCBI Taxonomy" id="649638"/>
    <lineage>
        <taxon>Bacteria</taxon>
        <taxon>Thermotogati</taxon>
        <taxon>Deinococcota</taxon>
        <taxon>Deinococci</taxon>
        <taxon>Trueperales</taxon>
        <taxon>Trueperaceae</taxon>
        <taxon>Truepera</taxon>
    </lineage>
</organism>
<dbReference type="InterPro" id="IPR036457">
    <property type="entry name" value="PPM-type-like_dom_sf"/>
</dbReference>
<keyword evidence="4" id="KW-1185">Reference proteome</keyword>
<dbReference type="HOGENOM" id="CLU_034545_0_2_0"/>
<gene>
    <name evidence="3" type="ordered locus">Trad_0365</name>
</gene>
<feature type="transmembrane region" description="Helical" evidence="1">
    <location>
        <begin position="298"/>
        <end position="318"/>
    </location>
</feature>
<keyword evidence="1" id="KW-0472">Membrane</keyword>
<dbReference type="EMBL" id="CP002049">
    <property type="protein sequence ID" value="ADI13504.1"/>
    <property type="molecule type" value="Genomic_DNA"/>
</dbReference>
<evidence type="ECO:0000256" key="1">
    <source>
        <dbReference type="SAM" id="Phobius"/>
    </source>
</evidence>
<dbReference type="eggNOG" id="COG0631">
    <property type="taxonomic scope" value="Bacteria"/>
</dbReference>
<dbReference type="PROSITE" id="PS51746">
    <property type="entry name" value="PPM_2"/>
    <property type="match status" value="1"/>
</dbReference>
<accession>D7CRL4</accession>
<evidence type="ECO:0000313" key="3">
    <source>
        <dbReference type="EMBL" id="ADI13504.1"/>
    </source>
</evidence>
<dbReference type="OrthoDB" id="9801841at2"/>
<proteinExistence type="predicted"/>
<protein>
    <submittedName>
        <fullName evidence="3">Protein serine/threonine phosphatase</fullName>
    </submittedName>
</protein>
<dbReference type="SMART" id="SM00332">
    <property type="entry name" value="PP2Cc"/>
    <property type="match status" value="1"/>
</dbReference>
<reference evidence="4" key="1">
    <citation type="submission" date="2010-05" db="EMBL/GenBank/DDBJ databases">
        <title>The complete genome of Truepera radiovictris DSM 17093.</title>
        <authorList>
            <consortium name="US DOE Joint Genome Institute (JGI-PGF)"/>
            <person name="Lucas S."/>
            <person name="Copeland A."/>
            <person name="Lapidus A."/>
            <person name="Glavina del Rio T."/>
            <person name="Dalin E."/>
            <person name="Tice H."/>
            <person name="Bruce D."/>
            <person name="Goodwin L."/>
            <person name="Pitluck S."/>
            <person name="Kyrpides N."/>
            <person name="Mavromatis K."/>
            <person name="Ovchinnikova G."/>
            <person name="Munk A.C."/>
            <person name="Detter J.C."/>
            <person name="Han C."/>
            <person name="Tapia R."/>
            <person name="Land M."/>
            <person name="Hauser L."/>
            <person name="Markowitz V."/>
            <person name="Cheng J.-F."/>
            <person name="Hugenholtz P."/>
            <person name="Woyke T."/>
            <person name="Wu D."/>
            <person name="Tindall B."/>
            <person name="Pomrenke H.G."/>
            <person name="Brambilla E."/>
            <person name="Klenk H.-P."/>
            <person name="Eisen J.A."/>
        </authorList>
    </citation>
    <scope>NUCLEOTIDE SEQUENCE [LARGE SCALE GENOMIC DNA]</scope>
    <source>
        <strain evidence="4">DSM 17093 / CIP 108686 / LMG 22925 / RQ-24</strain>
    </source>
</reference>
<feature type="domain" description="PPM-type phosphatase" evidence="2">
    <location>
        <begin position="12"/>
        <end position="245"/>
    </location>
</feature>
<dbReference type="RefSeq" id="WP_013176884.1">
    <property type="nucleotide sequence ID" value="NC_014221.1"/>
</dbReference>
<dbReference type="SMART" id="SM00331">
    <property type="entry name" value="PP2C_SIG"/>
    <property type="match status" value="1"/>
</dbReference>
<evidence type="ECO:0000313" key="4">
    <source>
        <dbReference type="Proteomes" id="UP000000379"/>
    </source>
</evidence>
<dbReference type="GO" id="GO:0004722">
    <property type="term" value="F:protein serine/threonine phosphatase activity"/>
    <property type="evidence" value="ECO:0007669"/>
    <property type="project" value="InterPro"/>
</dbReference>
<name>D7CRL4_TRURR</name>
<dbReference type="PANTHER" id="PTHR47992">
    <property type="entry name" value="PROTEIN PHOSPHATASE"/>
    <property type="match status" value="1"/>
</dbReference>
<dbReference type="AlphaFoldDB" id="D7CRL4"/>
<dbReference type="Gene3D" id="3.60.40.10">
    <property type="entry name" value="PPM-type phosphatase domain"/>
    <property type="match status" value="1"/>
</dbReference>
<dbReference type="STRING" id="649638.Trad_0365"/>